<dbReference type="PATRIC" id="fig|523850.10.peg.733"/>
<dbReference type="AlphaFoldDB" id="B6YVE0"/>
<dbReference type="InterPro" id="IPR051922">
    <property type="entry name" value="Bact_Sporulation_Assoc"/>
</dbReference>
<reference evidence="1 2" key="1">
    <citation type="journal article" date="2008" name="J. Bacteriol.">
        <title>The complete genome sequence of Thermococcus onnurineus NA1 reveals a mixed heterotrophic and carboxydotrophic metabolism.</title>
        <authorList>
            <person name="Lee H.S."/>
            <person name="Kang S.G."/>
            <person name="Bae S.S."/>
            <person name="Lim J.K."/>
            <person name="Cho Y."/>
            <person name="Kim Y.J."/>
            <person name="Jeon J.H."/>
            <person name="Cha S.S."/>
            <person name="Kwon K.K."/>
            <person name="Kim H.T."/>
            <person name="Park C.J."/>
            <person name="Lee H.W."/>
            <person name="Kim S.I."/>
            <person name="Chun J."/>
            <person name="Colwell R.R."/>
            <person name="Kim S.J."/>
            <person name="Lee J.H."/>
        </authorList>
    </citation>
    <scope>NUCLEOTIDE SEQUENCE [LARGE SCALE GENOMIC DNA]</scope>
    <source>
        <strain evidence="1 2">NA1</strain>
    </source>
</reference>
<evidence type="ECO:0000313" key="2">
    <source>
        <dbReference type="Proteomes" id="UP000002727"/>
    </source>
</evidence>
<dbReference type="KEGG" id="ton:TON_0730"/>
<dbReference type="eggNOG" id="arCOG00388">
    <property type="taxonomic scope" value="Archaea"/>
</dbReference>
<dbReference type="RefSeq" id="WP_012571690.1">
    <property type="nucleotide sequence ID" value="NC_011529.1"/>
</dbReference>
<organism evidence="1 2">
    <name type="scientific">Thermococcus onnurineus (strain NA1)</name>
    <dbReference type="NCBI Taxonomy" id="523850"/>
    <lineage>
        <taxon>Archaea</taxon>
        <taxon>Methanobacteriati</taxon>
        <taxon>Methanobacteriota</taxon>
        <taxon>Thermococci</taxon>
        <taxon>Thermococcales</taxon>
        <taxon>Thermococcaceae</taxon>
        <taxon>Thermococcus</taxon>
    </lineage>
</organism>
<dbReference type="PANTHER" id="PTHR30032">
    <property type="entry name" value="N-ACETYLMURAMOYL-L-ALANINE AMIDASE-RELATED"/>
    <property type="match status" value="1"/>
</dbReference>
<dbReference type="STRING" id="523850.TON_0730"/>
<protein>
    <recommendedName>
        <fullName evidence="3">Cell wall-binding repeat 2 family protein</fullName>
    </recommendedName>
</protein>
<dbReference type="OrthoDB" id="86217at2157"/>
<dbReference type="HOGENOM" id="CLU_054697_2_0_2"/>
<evidence type="ECO:0008006" key="3">
    <source>
        <dbReference type="Google" id="ProtNLM"/>
    </source>
</evidence>
<accession>B6YVE0</accession>
<dbReference type="Gene3D" id="3.40.50.12090">
    <property type="match status" value="1"/>
</dbReference>
<dbReference type="EMBL" id="CP000855">
    <property type="protein sequence ID" value="ACJ16218.1"/>
    <property type="molecule type" value="Genomic_DNA"/>
</dbReference>
<proteinExistence type="predicted"/>
<name>B6YVE0_THEON</name>
<gene>
    <name evidence="1" type="ordered locus">TON_0730</name>
</gene>
<dbReference type="Proteomes" id="UP000002727">
    <property type="component" value="Chromosome"/>
</dbReference>
<dbReference type="GeneID" id="7017032"/>
<sequence length="394" mass="43536">MRWKKAIALFLGLMLITTTLSFGRVSAEETSVTVILVSDNEADCALAQYLANVTGAVVVMTTWGVYDPNVTAEIMSYAPDEVIIIGGPEAVVEEYVNDLQELGITVERWGGQNRYETNLMVMTQAQIKFGLKFKDKLIMVPGNDTAGIKAALKIAVRERAMIAFVNETTNVTKLMLKLQVRTGNVTIVGTPFMNRTLLRVREQLRNQSRECNCTSVHVNITAEIALEAINAGEERISTAKALLENATLTPMQERLVERMLTLAEKELSEAKEAYSEGKYGKAYGMAIAAKAHAEFVIRIASSDWSMRMGLNPMMRANVTLHRLEAQIRVLENAGIDVSELKSLVEQLKVAIQNNDVEMVNVLLMKIEEALRELFMGGKSHLKAHAMPFARGGAP</sequence>
<dbReference type="PANTHER" id="PTHR30032:SF1">
    <property type="entry name" value="N-ACETYLMURAMOYL-L-ALANINE AMIDASE LYTC"/>
    <property type="match status" value="1"/>
</dbReference>
<keyword evidence="2" id="KW-1185">Reference proteome</keyword>
<evidence type="ECO:0000313" key="1">
    <source>
        <dbReference type="EMBL" id="ACJ16218.1"/>
    </source>
</evidence>